<dbReference type="InterPro" id="IPR008927">
    <property type="entry name" value="6-PGluconate_DH-like_C_sf"/>
</dbReference>
<dbReference type="GO" id="GO:0070403">
    <property type="term" value="F:NAD+ binding"/>
    <property type="evidence" value="ECO:0007669"/>
    <property type="project" value="InterPro"/>
</dbReference>
<dbReference type="EMBL" id="CDMG01000004">
    <property type="protein sequence ID" value="CRI32421.1"/>
    <property type="molecule type" value="Genomic_DNA"/>
</dbReference>
<dbReference type="GO" id="GO:0006571">
    <property type="term" value="P:tyrosine biosynthetic process"/>
    <property type="evidence" value="ECO:0007669"/>
    <property type="project" value="InterPro"/>
</dbReference>
<dbReference type="InterPro" id="IPR036291">
    <property type="entry name" value="NAD(P)-bd_dom_sf"/>
</dbReference>
<dbReference type="Pfam" id="PF02153">
    <property type="entry name" value="PDH_N"/>
    <property type="match status" value="1"/>
</dbReference>
<dbReference type="PROSITE" id="PS51176">
    <property type="entry name" value="PDH_ADH"/>
    <property type="match status" value="1"/>
</dbReference>
<evidence type="ECO:0000313" key="6">
    <source>
        <dbReference type="EMBL" id="CRI32421.1"/>
    </source>
</evidence>
<dbReference type="AlphaFoldDB" id="A0A0K2XAX3"/>
<reference evidence="7" key="2">
    <citation type="submission" date="2014-12" db="EMBL/GenBank/DDBJ databases">
        <authorList>
            <person name="Smet A."/>
        </authorList>
    </citation>
    <scope>NUCLEOTIDE SEQUENCE [LARGE SCALE GENOMIC DNA]</scope>
</reference>
<evidence type="ECO:0000313" key="3">
    <source>
        <dbReference type="EMBL" id="CRF40551.1"/>
    </source>
</evidence>
<feature type="domain" description="Prephenate/arogenate dehydrogenase" evidence="2">
    <location>
        <begin position="1"/>
        <end position="277"/>
    </location>
</feature>
<evidence type="ECO:0000313" key="4">
    <source>
        <dbReference type="EMBL" id="CRF42713.1"/>
    </source>
</evidence>
<dbReference type="EMBL" id="CDMH01000039">
    <property type="protein sequence ID" value="CRF42713.1"/>
    <property type="molecule type" value="Genomic_DNA"/>
</dbReference>
<proteinExistence type="predicted"/>
<dbReference type="EMBL" id="CDML01000010">
    <property type="protein sequence ID" value="CRF40551.1"/>
    <property type="molecule type" value="Genomic_DNA"/>
</dbReference>
<dbReference type="Proteomes" id="UP000045175">
    <property type="component" value="Unassembled WGS sequence"/>
</dbReference>
<protein>
    <recommendedName>
        <fullName evidence="2">Prephenate/arogenate dehydrogenase domain-containing protein</fullName>
    </recommendedName>
</protein>
<dbReference type="EMBL" id="CDMN01000012">
    <property type="protein sequence ID" value="CRF43795.1"/>
    <property type="molecule type" value="Genomic_DNA"/>
</dbReference>
<dbReference type="InterPro" id="IPR050812">
    <property type="entry name" value="Preph/Arog_dehydrog"/>
</dbReference>
<evidence type="ECO:0000313" key="7">
    <source>
        <dbReference type="Proteomes" id="UP000038622"/>
    </source>
</evidence>
<keyword evidence="1" id="KW-0560">Oxidoreductase</keyword>
<dbReference type="PANTHER" id="PTHR21363">
    <property type="entry name" value="PREPHENATE DEHYDROGENASE"/>
    <property type="match status" value="1"/>
</dbReference>
<evidence type="ECO:0000313" key="8">
    <source>
        <dbReference type="Proteomes" id="UP000041394"/>
    </source>
</evidence>
<evidence type="ECO:0000313" key="5">
    <source>
        <dbReference type="EMBL" id="CRF43795.1"/>
    </source>
</evidence>
<accession>A0A0K2XAX3</accession>
<dbReference type="GO" id="GO:0008977">
    <property type="term" value="F:prephenate dehydrogenase (NAD+) activity"/>
    <property type="evidence" value="ECO:0007669"/>
    <property type="project" value="InterPro"/>
</dbReference>
<dbReference type="NCBIfam" id="NF006307">
    <property type="entry name" value="PRK08507.1"/>
    <property type="match status" value="1"/>
</dbReference>
<dbReference type="InterPro" id="IPR046826">
    <property type="entry name" value="PDH_N"/>
</dbReference>
<dbReference type="STRING" id="1578720.HAL011_03130"/>
<dbReference type="InterPro" id="IPR046825">
    <property type="entry name" value="PDH_C"/>
</dbReference>
<dbReference type="SUPFAM" id="SSF51735">
    <property type="entry name" value="NAD(P)-binding Rossmann-fold domains"/>
    <property type="match status" value="1"/>
</dbReference>
<dbReference type="Pfam" id="PF20463">
    <property type="entry name" value="PDH_C"/>
    <property type="match status" value="1"/>
</dbReference>
<dbReference type="InterPro" id="IPR003099">
    <property type="entry name" value="Prephen_DH"/>
</dbReference>
<organism evidence="4 10">
    <name type="scientific">Helicobacter ailurogastricus</name>
    <dbReference type="NCBI Taxonomy" id="1578720"/>
    <lineage>
        <taxon>Bacteria</taxon>
        <taxon>Pseudomonadati</taxon>
        <taxon>Campylobacterota</taxon>
        <taxon>Epsilonproteobacteria</taxon>
        <taxon>Campylobacterales</taxon>
        <taxon>Helicobacteraceae</taxon>
        <taxon>Helicobacter</taxon>
    </lineage>
</organism>
<dbReference type="Gene3D" id="1.10.3660.10">
    <property type="entry name" value="6-phosphogluconate dehydrogenase C-terminal like domain"/>
    <property type="match status" value="1"/>
</dbReference>
<reference evidence="8 9" key="3">
    <citation type="submission" date="2014-12" db="EMBL/GenBank/DDBJ databases">
        <authorList>
            <person name="Jaenicke S."/>
        </authorList>
    </citation>
    <scope>NUCLEOTIDE SEQUENCE [LARGE SCALE GENOMIC DNA]</scope>
</reference>
<dbReference type="OrthoDB" id="9802008at2"/>
<reference evidence="4" key="1">
    <citation type="submission" date="2014-12" db="EMBL/GenBank/DDBJ databases">
        <title>Whole genome sequences of four Staphylococcus schleiferi canine isolates.</title>
        <authorList>
            <person name="Misic A.M."/>
            <person name="Cain C."/>
            <person name="Morris D.O."/>
            <person name="Rankin S."/>
            <person name="Beiting D."/>
        </authorList>
    </citation>
    <scope>NUCLEOTIDE SEQUENCE</scope>
    <source>
        <strain evidence="3">ASB11</strain>
        <strain evidence="4">ASB13</strain>
        <strain evidence="6">ASB7</strain>
        <strain evidence="5">ASB9</strain>
    </source>
</reference>
<dbReference type="GO" id="GO:0004665">
    <property type="term" value="F:prephenate dehydrogenase (NADP+) activity"/>
    <property type="evidence" value="ECO:0007669"/>
    <property type="project" value="InterPro"/>
</dbReference>
<dbReference type="RefSeq" id="WP_053941327.1">
    <property type="nucleotide sequence ID" value="NZ_BSCV01000018.1"/>
</dbReference>
<sequence>MQVGIVGLGLMGGSLGLALQEVRQELGIKRILGCDSNPLHAQMALSLGLVEECVDLRALQDCAVVFLATPLDGIIQILQSFKPSLQTTIIEIGGAKEQIINAILPAIRPQVVATHPMCGTEFYGPKAALKGLYRHKIVIFVDCEKSAPEHVERAKEIFSAIGMQLVKMDAKSHDAHIAFVSHLPHAISYALANVVLSQKSPQTILSLAAGGFKDMSRLSKSSPVMWRSVFSQNTEQVLKAMDAFLEEMHGVRALLENQEWDALQKWMGRANKLQEFM</sequence>
<dbReference type="PANTHER" id="PTHR21363:SF0">
    <property type="entry name" value="PREPHENATE DEHYDROGENASE [NADP(+)]"/>
    <property type="match status" value="1"/>
</dbReference>
<gene>
    <name evidence="3" type="ORF">HAL011_03130</name>
    <name evidence="4" type="ORF">HAL013_09100</name>
    <name evidence="6" type="ORF">HAL07_08960</name>
    <name evidence="5" type="ORF">HAL09_03480</name>
</gene>
<dbReference type="Proteomes" id="UP000038622">
    <property type="component" value="Unassembled WGS sequence"/>
</dbReference>
<dbReference type="SUPFAM" id="SSF48179">
    <property type="entry name" value="6-phosphogluconate dehydrogenase C-terminal domain-like"/>
    <property type="match status" value="1"/>
</dbReference>
<dbReference type="Gene3D" id="3.40.50.720">
    <property type="entry name" value="NAD(P)-binding Rossmann-like Domain"/>
    <property type="match status" value="1"/>
</dbReference>
<dbReference type="Proteomes" id="UP000041394">
    <property type="component" value="Unassembled WGS sequence"/>
</dbReference>
<evidence type="ECO:0000259" key="2">
    <source>
        <dbReference type="PROSITE" id="PS51176"/>
    </source>
</evidence>
<dbReference type="GeneID" id="82131864"/>
<evidence type="ECO:0000256" key="1">
    <source>
        <dbReference type="ARBA" id="ARBA00023002"/>
    </source>
</evidence>
<dbReference type="Proteomes" id="UP000043437">
    <property type="component" value="Unassembled WGS sequence"/>
</dbReference>
<keyword evidence="7" id="KW-1185">Reference proteome</keyword>
<evidence type="ECO:0000313" key="9">
    <source>
        <dbReference type="Proteomes" id="UP000043437"/>
    </source>
</evidence>
<name>A0A0K2XAX3_9HELI</name>
<evidence type="ECO:0000313" key="10">
    <source>
        <dbReference type="Proteomes" id="UP000045175"/>
    </source>
</evidence>